<keyword evidence="5" id="KW-1185">Reference proteome</keyword>
<organism evidence="4 5">
    <name type="scientific">Kitasatospora kifunensis</name>
    <name type="common">Streptomyces kifunensis</name>
    <dbReference type="NCBI Taxonomy" id="58351"/>
    <lineage>
        <taxon>Bacteria</taxon>
        <taxon>Bacillati</taxon>
        <taxon>Actinomycetota</taxon>
        <taxon>Actinomycetes</taxon>
        <taxon>Kitasatosporales</taxon>
        <taxon>Streptomycetaceae</taxon>
        <taxon>Kitasatospora</taxon>
    </lineage>
</organism>
<gene>
    <name evidence="4" type="ORF">FHR34_003887</name>
</gene>
<protein>
    <submittedName>
        <fullName evidence="4">Glycine/D-amino acid oxidase-like deaminating enzyme</fullName>
    </submittedName>
</protein>
<reference evidence="4 5" key="1">
    <citation type="submission" date="2020-08" db="EMBL/GenBank/DDBJ databases">
        <title>Sequencing the genomes of 1000 actinobacteria strains.</title>
        <authorList>
            <person name="Klenk H.-P."/>
        </authorList>
    </citation>
    <scope>NUCLEOTIDE SEQUENCE [LARGE SCALE GENOMIC DNA]</scope>
    <source>
        <strain evidence="4 5">DSM 41654</strain>
    </source>
</reference>
<evidence type="ECO:0000256" key="1">
    <source>
        <dbReference type="ARBA" id="ARBA00023002"/>
    </source>
</evidence>
<proteinExistence type="predicted"/>
<evidence type="ECO:0000256" key="2">
    <source>
        <dbReference type="SAM" id="MobiDB-lite"/>
    </source>
</evidence>
<dbReference type="AlphaFoldDB" id="A0A7W7R3Y5"/>
<dbReference type="Gene3D" id="3.50.50.60">
    <property type="entry name" value="FAD/NAD(P)-binding domain"/>
    <property type="match status" value="1"/>
</dbReference>
<evidence type="ECO:0000313" key="4">
    <source>
        <dbReference type="EMBL" id="MBB4924894.1"/>
    </source>
</evidence>
<accession>A0A7W7R3Y5</accession>
<feature type="region of interest" description="Disordered" evidence="2">
    <location>
        <begin position="348"/>
        <end position="388"/>
    </location>
</feature>
<dbReference type="GO" id="GO:0005737">
    <property type="term" value="C:cytoplasm"/>
    <property type="evidence" value="ECO:0007669"/>
    <property type="project" value="TreeGrafter"/>
</dbReference>
<dbReference type="PANTHER" id="PTHR13847:SF287">
    <property type="entry name" value="FAD-DEPENDENT OXIDOREDUCTASE DOMAIN-CONTAINING PROTEIN 1"/>
    <property type="match status" value="1"/>
</dbReference>
<dbReference type="InterPro" id="IPR006076">
    <property type="entry name" value="FAD-dep_OxRdtase"/>
</dbReference>
<keyword evidence="1" id="KW-0560">Oxidoreductase</keyword>
<comment type="caution">
    <text evidence="4">The sequence shown here is derived from an EMBL/GenBank/DDBJ whole genome shotgun (WGS) entry which is preliminary data.</text>
</comment>
<dbReference type="PANTHER" id="PTHR13847">
    <property type="entry name" value="SARCOSINE DEHYDROGENASE-RELATED"/>
    <property type="match status" value="1"/>
</dbReference>
<evidence type="ECO:0000259" key="3">
    <source>
        <dbReference type="Pfam" id="PF01266"/>
    </source>
</evidence>
<dbReference type="Gene3D" id="3.30.9.10">
    <property type="entry name" value="D-Amino Acid Oxidase, subunit A, domain 2"/>
    <property type="match status" value="1"/>
</dbReference>
<name>A0A7W7R3Y5_KITKI</name>
<feature type="domain" description="FAD dependent oxidoreductase" evidence="3">
    <location>
        <begin position="2"/>
        <end position="340"/>
    </location>
</feature>
<dbReference type="RefSeq" id="WP_184936766.1">
    <property type="nucleotide sequence ID" value="NZ_JACHJV010000001.1"/>
</dbReference>
<sequence>MRICVVGGGIAGTMLAWRLVRHAGVEVDLVTGPDGVGDATRASGGLVRGFERDPGLAELARLSLRELRGSALLRAWSGYQETGGLYLLDEPLPEARLTELQRLMPGAVELLDRRELAHRFGLAGLPEGALGVLEHQAGYFSPDQLRTRAKADFAARGGSLDEGVLRDLWPGTDGVGYRTDRGRHRADVVVLAAGAWTGRLLHDCGLPPTGPRSKVIQYAVYDVQGACPPPFVDESSGLYGRPAGPGRMIFGLPTERWDVHAGPQPFMDGEERAVRRAVALRLPGLQVNPPRRFVAAAEAYVPQGRLALRPVPSSPAGLFTFAGGSGAAAKTALAAGAQAAAELLGQLGVRATTDRPSTDRQSSDRQSSDRPSTDDGRRPIPIPEGEPR</sequence>
<dbReference type="Proteomes" id="UP000540506">
    <property type="component" value="Unassembled WGS sequence"/>
</dbReference>
<dbReference type="SUPFAM" id="SSF51905">
    <property type="entry name" value="FAD/NAD(P)-binding domain"/>
    <property type="match status" value="1"/>
</dbReference>
<dbReference type="EMBL" id="JACHJV010000001">
    <property type="protein sequence ID" value="MBB4924894.1"/>
    <property type="molecule type" value="Genomic_DNA"/>
</dbReference>
<dbReference type="Pfam" id="PF01266">
    <property type="entry name" value="DAO"/>
    <property type="match status" value="1"/>
</dbReference>
<feature type="compositionally biased region" description="Basic and acidic residues" evidence="2">
    <location>
        <begin position="352"/>
        <end position="378"/>
    </location>
</feature>
<evidence type="ECO:0000313" key="5">
    <source>
        <dbReference type="Proteomes" id="UP000540506"/>
    </source>
</evidence>
<dbReference type="InterPro" id="IPR036188">
    <property type="entry name" value="FAD/NAD-bd_sf"/>
</dbReference>
<dbReference type="GO" id="GO:0016491">
    <property type="term" value="F:oxidoreductase activity"/>
    <property type="evidence" value="ECO:0007669"/>
    <property type="project" value="UniProtKB-KW"/>
</dbReference>